<name>A0ABS1KWE0_9BACT</name>
<protein>
    <submittedName>
        <fullName evidence="1">DUF4238 domain-containing protein</fullName>
    </submittedName>
</protein>
<dbReference type="Pfam" id="PF14022">
    <property type="entry name" value="DUF4238"/>
    <property type="match status" value="1"/>
</dbReference>
<evidence type="ECO:0000313" key="2">
    <source>
        <dbReference type="Proteomes" id="UP000613030"/>
    </source>
</evidence>
<gene>
    <name evidence="1" type="ORF">JI741_15480</name>
</gene>
<dbReference type="Proteomes" id="UP000613030">
    <property type="component" value="Unassembled WGS sequence"/>
</dbReference>
<sequence length="270" mass="31206">MLHPVKNQHYVPKFLLKNFTSNETHVWTFDKEAHAKGWKAVEEKPIKSVASADYFYDKEVDSVKESLEYQLGLIENSVSPLVRELATHRDLNILSSSERELLAMFLALQMCRTKERMNNIQRLTNEVAQQLRDKANIFVPPADTKELWLDQIYDAPEYADLLKRKNWVLHVCKRNFFLSDNPVVFSNHKNPPGIRGTLGINCDGIEIYLPLTDSLILAVLCERVYKDLKGTYNVPDAHLDYYNSLQVSRSDRFIFSSTGNFDLAFDMLMP</sequence>
<accession>A0ABS1KWE0</accession>
<dbReference type="RefSeq" id="WP_202011046.1">
    <property type="nucleotide sequence ID" value="NZ_JAERRB010000004.1"/>
</dbReference>
<dbReference type="InterPro" id="IPR025332">
    <property type="entry name" value="DUF4238"/>
</dbReference>
<keyword evidence="2" id="KW-1185">Reference proteome</keyword>
<proteinExistence type="predicted"/>
<evidence type="ECO:0000313" key="1">
    <source>
        <dbReference type="EMBL" id="MBL0742626.1"/>
    </source>
</evidence>
<reference evidence="1 2" key="1">
    <citation type="submission" date="2021-01" db="EMBL/GenBank/DDBJ databases">
        <title>Chryseolinea sp. Jin1 Genome sequencing and assembly.</title>
        <authorList>
            <person name="Kim I."/>
        </authorList>
    </citation>
    <scope>NUCLEOTIDE SEQUENCE [LARGE SCALE GENOMIC DNA]</scope>
    <source>
        <strain evidence="1 2">Jin1</strain>
    </source>
</reference>
<comment type="caution">
    <text evidence="1">The sequence shown here is derived from an EMBL/GenBank/DDBJ whole genome shotgun (WGS) entry which is preliminary data.</text>
</comment>
<organism evidence="1 2">
    <name type="scientific">Chryseolinea lacunae</name>
    <dbReference type="NCBI Taxonomy" id="2801331"/>
    <lineage>
        <taxon>Bacteria</taxon>
        <taxon>Pseudomonadati</taxon>
        <taxon>Bacteroidota</taxon>
        <taxon>Cytophagia</taxon>
        <taxon>Cytophagales</taxon>
        <taxon>Fulvivirgaceae</taxon>
        <taxon>Chryseolinea</taxon>
    </lineage>
</organism>
<dbReference type="EMBL" id="JAERRB010000004">
    <property type="protein sequence ID" value="MBL0742626.1"/>
    <property type="molecule type" value="Genomic_DNA"/>
</dbReference>